<dbReference type="InterPro" id="IPR046328">
    <property type="entry name" value="ETS_fam"/>
</dbReference>
<dbReference type="GO" id="GO:0043565">
    <property type="term" value="F:sequence-specific DNA binding"/>
    <property type="evidence" value="ECO:0007669"/>
    <property type="project" value="InterPro"/>
</dbReference>
<proteinExistence type="inferred from homology"/>
<evidence type="ECO:0000256" key="1">
    <source>
        <dbReference type="ARBA" id="ARBA00004123"/>
    </source>
</evidence>
<evidence type="ECO:0000256" key="5">
    <source>
        <dbReference type="ARBA" id="ARBA00023163"/>
    </source>
</evidence>
<evidence type="ECO:0000256" key="3">
    <source>
        <dbReference type="ARBA" id="ARBA00023015"/>
    </source>
</evidence>
<keyword evidence="6 10" id="KW-0539">Nucleus</keyword>
<organism evidence="13 14">
    <name type="scientific">Synaphobranchus kaupii</name>
    <name type="common">Kaup's arrowtooth eel</name>
    <dbReference type="NCBI Taxonomy" id="118154"/>
    <lineage>
        <taxon>Eukaryota</taxon>
        <taxon>Metazoa</taxon>
        <taxon>Chordata</taxon>
        <taxon>Craniata</taxon>
        <taxon>Vertebrata</taxon>
        <taxon>Euteleostomi</taxon>
        <taxon>Actinopterygii</taxon>
        <taxon>Neopterygii</taxon>
        <taxon>Teleostei</taxon>
        <taxon>Anguilliformes</taxon>
        <taxon>Synaphobranchidae</taxon>
        <taxon>Synaphobranchus</taxon>
    </lineage>
</organism>
<dbReference type="PROSITE" id="PS00346">
    <property type="entry name" value="ETS_DOMAIN_2"/>
    <property type="match status" value="1"/>
</dbReference>
<evidence type="ECO:0000259" key="12">
    <source>
        <dbReference type="PROSITE" id="PS50061"/>
    </source>
</evidence>
<dbReference type="Pfam" id="PF00178">
    <property type="entry name" value="Ets"/>
    <property type="match status" value="1"/>
</dbReference>
<keyword evidence="5" id="KW-0804">Transcription</keyword>
<feature type="domain" description="ETS" evidence="12">
    <location>
        <begin position="135"/>
        <end position="218"/>
    </location>
</feature>
<dbReference type="PANTHER" id="PTHR11849:SF174">
    <property type="entry name" value="TRANSCRIPTION FACTOR SPI-B"/>
    <property type="match status" value="1"/>
</dbReference>
<dbReference type="GO" id="GO:0005634">
    <property type="term" value="C:nucleus"/>
    <property type="evidence" value="ECO:0007669"/>
    <property type="project" value="UniProtKB-SubCell"/>
</dbReference>
<dbReference type="GO" id="GO:0000981">
    <property type="term" value="F:DNA-binding transcription factor activity, RNA polymerase II-specific"/>
    <property type="evidence" value="ECO:0007669"/>
    <property type="project" value="TreeGrafter"/>
</dbReference>
<keyword evidence="14" id="KW-1185">Reference proteome</keyword>
<dbReference type="SMART" id="SM00413">
    <property type="entry name" value="ETS"/>
    <property type="match status" value="1"/>
</dbReference>
<sequence>MLPVLETVGYLQVPEPQDWHFKVDLDVIEEYLQENFGEAHQHPHSWNDEGPNGIETSYSGQFDCEWNHSLLASAKGHSNLEPLPPTWLNYSSMEWDHQPASSGSTDHPLSPPMDRTAEDVSDNLPLAPIRGRRKCRLYHFLYDMLQDPNMKSCIWWLHSTDGTFQFSSHHKERLAQMWGLRKGNRKTMTYQNMARALRNYAHSGEICKVKKKLTYRFNLSTLKRLQTDMERSGKGSAALVPPENIHF</sequence>
<evidence type="ECO:0000256" key="2">
    <source>
        <dbReference type="ARBA" id="ARBA00005562"/>
    </source>
</evidence>
<evidence type="ECO:0000313" key="13">
    <source>
        <dbReference type="EMBL" id="KAJ8360449.1"/>
    </source>
</evidence>
<comment type="caution">
    <text evidence="13">The sequence shown here is derived from an EMBL/GenBank/DDBJ whole genome shotgun (WGS) entry which is preliminary data.</text>
</comment>
<dbReference type="PRINTS" id="PR00454">
    <property type="entry name" value="ETSDOMAIN"/>
</dbReference>
<comment type="function">
    <text evidence="7">Controls the development of red pulp macrophages required for red blood cells recycling and iron homeostasis. Transcription factor that binds to the PU-box, a purine-rich DNA sequence (5'-GAGGA[AT]-3') that can act as a lymphoid-specific enhancer. Regulates VCAM1 gene expression.</text>
</comment>
<dbReference type="EMBL" id="JAINUF010000005">
    <property type="protein sequence ID" value="KAJ8360449.1"/>
    <property type="molecule type" value="Genomic_DNA"/>
</dbReference>
<keyword evidence="4 10" id="KW-0238">DNA-binding</keyword>
<dbReference type="Proteomes" id="UP001152622">
    <property type="component" value="Chromosome 5"/>
</dbReference>
<protein>
    <recommendedName>
        <fullName evidence="9">Transcription factor Spi-C</fullName>
    </recommendedName>
</protein>
<dbReference type="Gene3D" id="1.10.10.10">
    <property type="entry name" value="Winged helix-like DNA-binding domain superfamily/Winged helix DNA-binding domain"/>
    <property type="match status" value="1"/>
</dbReference>
<evidence type="ECO:0000313" key="14">
    <source>
        <dbReference type="Proteomes" id="UP001152622"/>
    </source>
</evidence>
<evidence type="ECO:0000256" key="11">
    <source>
        <dbReference type="SAM" id="MobiDB-lite"/>
    </source>
</evidence>
<evidence type="ECO:0000256" key="4">
    <source>
        <dbReference type="ARBA" id="ARBA00023125"/>
    </source>
</evidence>
<name>A0A9Q1IYG7_SYNKA</name>
<dbReference type="AlphaFoldDB" id="A0A9Q1IYG7"/>
<comment type="subunit">
    <text evidence="8">Binds DNA as a monomer.</text>
</comment>
<keyword evidence="3" id="KW-0805">Transcription regulation</keyword>
<comment type="subcellular location">
    <subcellularLocation>
        <location evidence="1 10">Nucleus</location>
    </subcellularLocation>
</comment>
<dbReference type="InterPro" id="IPR000418">
    <property type="entry name" value="Ets_dom"/>
</dbReference>
<dbReference type="GO" id="GO:0030154">
    <property type="term" value="P:cell differentiation"/>
    <property type="evidence" value="ECO:0007669"/>
    <property type="project" value="TreeGrafter"/>
</dbReference>
<evidence type="ECO:0000256" key="8">
    <source>
        <dbReference type="ARBA" id="ARBA00063209"/>
    </source>
</evidence>
<evidence type="ECO:0000256" key="9">
    <source>
        <dbReference type="ARBA" id="ARBA00074964"/>
    </source>
</evidence>
<dbReference type="InterPro" id="IPR036388">
    <property type="entry name" value="WH-like_DNA-bd_sf"/>
</dbReference>
<evidence type="ECO:0000256" key="10">
    <source>
        <dbReference type="RuleBase" id="RU004019"/>
    </source>
</evidence>
<reference evidence="13" key="1">
    <citation type="journal article" date="2023" name="Science">
        <title>Genome structures resolve the early diversification of teleost fishes.</title>
        <authorList>
            <person name="Parey E."/>
            <person name="Louis A."/>
            <person name="Montfort J."/>
            <person name="Bouchez O."/>
            <person name="Roques C."/>
            <person name="Iampietro C."/>
            <person name="Lluch J."/>
            <person name="Castinel A."/>
            <person name="Donnadieu C."/>
            <person name="Desvignes T."/>
            <person name="Floi Bucao C."/>
            <person name="Jouanno E."/>
            <person name="Wen M."/>
            <person name="Mejri S."/>
            <person name="Dirks R."/>
            <person name="Jansen H."/>
            <person name="Henkel C."/>
            <person name="Chen W.J."/>
            <person name="Zahm M."/>
            <person name="Cabau C."/>
            <person name="Klopp C."/>
            <person name="Thompson A.W."/>
            <person name="Robinson-Rechavi M."/>
            <person name="Braasch I."/>
            <person name="Lecointre G."/>
            <person name="Bobe J."/>
            <person name="Postlethwait J.H."/>
            <person name="Berthelot C."/>
            <person name="Roest Crollius H."/>
            <person name="Guiguen Y."/>
        </authorList>
    </citation>
    <scope>NUCLEOTIDE SEQUENCE</scope>
    <source>
        <strain evidence="13">WJC10195</strain>
    </source>
</reference>
<dbReference type="FunFam" id="1.10.10.10:FF:000335">
    <property type="entry name" value="Spi-C transcription factor"/>
    <property type="match status" value="1"/>
</dbReference>
<dbReference type="PROSITE" id="PS50061">
    <property type="entry name" value="ETS_DOMAIN_3"/>
    <property type="match status" value="1"/>
</dbReference>
<dbReference type="OrthoDB" id="10043646at2759"/>
<accession>A0A9Q1IYG7</accession>
<comment type="similarity">
    <text evidence="2 10">Belongs to the ETS family.</text>
</comment>
<evidence type="ECO:0000256" key="7">
    <source>
        <dbReference type="ARBA" id="ARBA00055710"/>
    </source>
</evidence>
<dbReference type="InterPro" id="IPR036390">
    <property type="entry name" value="WH_DNA-bd_sf"/>
</dbReference>
<feature type="region of interest" description="Disordered" evidence="11">
    <location>
        <begin position="98"/>
        <end position="120"/>
    </location>
</feature>
<evidence type="ECO:0000256" key="6">
    <source>
        <dbReference type="ARBA" id="ARBA00023242"/>
    </source>
</evidence>
<dbReference type="SUPFAM" id="SSF46785">
    <property type="entry name" value="Winged helix' DNA-binding domain"/>
    <property type="match status" value="1"/>
</dbReference>
<dbReference type="PANTHER" id="PTHR11849">
    <property type="entry name" value="ETS"/>
    <property type="match status" value="1"/>
</dbReference>
<gene>
    <name evidence="13" type="ORF">SKAU_G00169740</name>
</gene>